<proteinExistence type="predicted"/>
<dbReference type="AlphaFoldDB" id="A0A7S1F190"/>
<name>A0A7S1F190_NOCSC</name>
<sequence>MSCTDMSSCSAVQSGGDRAGDMRREIKEKLAETFDRLCVPEELMDKWSAKQERSLRRASQGHLHMTKRMSVLNFLLRASPPRYQQHVSGRASSTCLFEAVQLFDFSSDTVASARPEIVLSRAVASWTICEKLTGFQTSSTRNVTSHFATAASEFSRLLGGSAVSQEDILKDEVWLMKNFFDVLTMPTLMSWTSTFLTRLDVCTNWMLSGALQQVRLACRDLGMRVTCSVPTSALHNPRDLALGVCSLVLMAVDIVPPDALRPDVDDWDMFLSSVATHCVVQNPGLVPHRAALAGLEFATLQGTSYIQYCSGLVADALRRGVV</sequence>
<gene>
    <name evidence="2" type="ORF">NSCI0253_LOCUS12569</name>
</gene>
<organism evidence="2">
    <name type="scientific">Noctiluca scintillans</name>
    <name type="common">Sea sparkle</name>
    <name type="synonym">Red tide dinoflagellate</name>
    <dbReference type="NCBI Taxonomy" id="2966"/>
    <lineage>
        <taxon>Eukaryota</taxon>
        <taxon>Sar</taxon>
        <taxon>Alveolata</taxon>
        <taxon>Dinophyceae</taxon>
        <taxon>Noctilucales</taxon>
        <taxon>Noctilucaceae</taxon>
        <taxon>Noctiluca</taxon>
    </lineage>
</organism>
<reference evidence="2" key="1">
    <citation type="submission" date="2021-01" db="EMBL/GenBank/DDBJ databases">
        <authorList>
            <person name="Corre E."/>
            <person name="Pelletier E."/>
            <person name="Niang G."/>
            <person name="Scheremetjew M."/>
            <person name="Finn R."/>
            <person name="Kale V."/>
            <person name="Holt S."/>
            <person name="Cochrane G."/>
            <person name="Meng A."/>
            <person name="Brown T."/>
            <person name="Cohen L."/>
        </authorList>
    </citation>
    <scope>NUCLEOTIDE SEQUENCE</scope>
</reference>
<feature type="region of interest" description="Disordered" evidence="1">
    <location>
        <begin position="1"/>
        <end position="21"/>
    </location>
</feature>
<dbReference type="EMBL" id="HBFQ01017960">
    <property type="protein sequence ID" value="CAD8838221.1"/>
    <property type="molecule type" value="Transcribed_RNA"/>
</dbReference>
<evidence type="ECO:0000256" key="1">
    <source>
        <dbReference type="SAM" id="MobiDB-lite"/>
    </source>
</evidence>
<protein>
    <submittedName>
        <fullName evidence="2">Uncharacterized protein</fullName>
    </submittedName>
</protein>
<evidence type="ECO:0000313" key="2">
    <source>
        <dbReference type="EMBL" id="CAD8838221.1"/>
    </source>
</evidence>
<accession>A0A7S1F190</accession>
<feature type="compositionally biased region" description="Polar residues" evidence="1">
    <location>
        <begin position="1"/>
        <end position="13"/>
    </location>
</feature>